<name>A0AB34KDN0_9PEZI</name>
<feature type="compositionally biased region" description="Polar residues" evidence="17">
    <location>
        <begin position="303"/>
        <end position="327"/>
    </location>
</feature>
<feature type="site" description="Histone H3K4me3 binding" evidence="13">
    <location>
        <position position="378"/>
    </location>
</feature>
<dbReference type="EMBL" id="JAAQHG020000071">
    <property type="protein sequence ID" value="KAL1582077.1"/>
    <property type="molecule type" value="Genomic_DNA"/>
</dbReference>
<keyword evidence="10" id="KW-0469">Meiosis</keyword>
<feature type="binding site" evidence="14">
    <location>
        <position position="358"/>
    </location>
    <ligand>
        <name>Zn(2+)</name>
        <dbReference type="ChEBI" id="CHEBI:29105"/>
        <label>1</label>
    </ligand>
</feature>
<feature type="binding site" evidence="14">
    <location>
        <position position="399"/>
    </location>
    <ligand>
        <name>Zn(2+)</name>
        <dbReference type="ChEBI" id="CHEBI:29105"/>
        <label>2</label>
    </ligand>
</feature>
<evidence type="ECO:0000256" key="1">
    <source>
        <dbReference type="ARBA" id="ARBA00004123"/>
    </source>
</evidence>
<feature type="site" description="Histone H3K4me3 binding" evidence="13">
    <location>
        <position position="355"/>
    </location>
</feature>
<keyword evidence="20" id="KW-1185">Reference proteome</keyword>
<dbReference type="GeneID" id="96010694"/>
<keyword evidence="3 14" id="KW-0479">Metal-binding</keyword>
<evidence type="ECO:0000256" key="13">
    <source>
        <dbReference type="PIRSR" id="PIRSR628651-50"/>
    </source>
</evidence>
<dbReference type="GO" id="GO:0006281">
    <property type="term" value="P:DNA repair"/>
    <property type="evidence" value="ECO:0007669"/>
    <property type="project" value="UniProtKB-KW"/>
</dbReference>
<protein>
    <recommendedName>
        <fullName evidence="16">Chromatin modification-related protein</fullName>
    </recommendedName>
</protein>
<evidence type="ECO:0000256" key="9">
    <source>
        <dbReference type="ARBA" id="ARBA00023242"/>
    </source>
</evidence>
<keyword evidence="9 16" id="KW-0539">Nucleus</keyword>
<feature type="site" description="Histone H3K4me3 binding" evidence="13">
    <location>
        <position position="366"/>
    </location>
</feature>
<feature type="compositionally biased region" description="Polar residues" evidence="17">
    <location>
        <begin position="239"/>
        <end position="248"/>
    </location>
</feature>
<comment type="function">
    <text evidence="16">Component of an histone acetyltransferase complex.</text>
</comment>
<dbReference type="AlphaFoldDB" id="A0AB34KDN0"/>
<dbReference type="CDD" id="cd15505">
    <property type="entry name" value="PHD_ING"/>
    <property type="match status" value="1"/>
</dbReference>
<dbReference type="GO" id="GO:0008270">
    <property type="term" value="F:zinc ion binding"/>
    <property type="evidence" value="ECO:0007669"/>
    <property type="project" value="UniProtKB-KW"/>
</dbReference>
<gene>
    <name evidence="19" type="ORF">WHR41_09252</name>
</gene>
<dbReference type="InterPro" id="IPR013083">
    <property type="entry name" value="Znf_RING/FYVE/PHD"/>
</dbReference>
<feature type="binding site" evidence="14">
    <location>
        <position position="356"/>
    </location>
    <ligand>
        <name>Zn(2+)</name>
        <dbReference type="ChEBI" id="CHEBI:29105"/>
        <label>1</label>
    </ligand>
</feature>
<comment type="function">
    <text evidence="12">Component of the NuA4 histone acetyltransferase complex which is involved in transcriptional activation of selected genes principally by acetylation of nucleosomal histone H4 and H2A. The NuA4 complex is also involved in DNA repair. Involved in cell cycle progression and meiosis.</text>
</comment>
<dbReference type="SMART" id="SM00249">
    <property type="entry name" value="PHD"/>
    <property type="match status" value="1"/>
</dbReference>
<dbReference type="InterPro" id="IPR019787">
    <property type="entry name" value="Znf_PHD-finger"/>
</dbReference>
<evidence type="ECO:0000256" key="10">
    <source>
        <dbReference type="ARBA" id="ARBA00023254"/>
    </source>
</evidence>
<feature type="compositionally biased region" description="Low complexity" evidence="17">
    <location>
        <begin position="221"/>
        <end position="238"/>
    </location>
</feature>
<accession>A0AB34KDN0</accession>
<dbReference type="Gene3D" id="3.30.40.10">
    <property type="entry name" value="Zinc/RING finger domain, C3HC4 (zinc finger)"/>
    <property type="match status" value="1"/>
</dbReference>
<feature type="compositionally biased region" description="Basic and acidic residues" evidence="17">
    <location>
        <begin position="194"/>
        <end position="203"/>
    </location>
</feature>
<feature type="domain" description="PHD-type" evidence="18">
    <location>
        <begin position="353"/>
        <end position="402"/>
    </location>
</feature>
<dbReference type="InterPro" id="IPR028651">
    <property type="entry name" value="ING_fam"/>
</dbReference>
<evidence type="ECO:0000256" key="2">
    <source>
        <dbReference type="ARBA" id="ARBA00010210"/>
    </source>
</evidence>
<dbReference type="GO" id="GO:0005634">
    <property type="term" value="C:nucleus"/>
    <property type="evidence" value="ECO:0007669"/>
    <property type="project" value="UniProtKB-SubCell"/>
</dbReference>
<evidence type="ECO:0000256" key="12">
    <source>
        <dbReference type="ARBA" id="ARBA00037044"/>
    </source>
</evidence>
<evidence type="ECO:0000256" key="6">
    <source>
        <dbReference type="ARBA" id="ARBA00022833"/>
    </source>
</evidence>
<evidence type="ECO:0000313" key="19">
    <source>
        <dbReference type="EMBL" id="KAL1582077.1"/>
    </source>
</evidence>
<dbReference type="GO" id="GO:0051321">
    <property type="term" value="P:meiotic cell cycle"/>
    <property type="evidence" value="ECO:0007669"/>
    <property type="project" value="UniProtKB-KW"/>
</dbReference>
<evidence type="ECO:0000313" key="20">
    <source>
        <dbReference type="Proteomes" id="UP000803884"/>
    </source>
</evidence>
<comment type="subunit">
    <text evidence="16">Component of an histone acetyltransferase complex. Interacts with H3K4me3 and to a lesser extent with H3K4me2.</text>
</comment>
<evidence type="ECO:0000256" key="14">
    <source>
        <dbReference type="PIRSR" id="PIRSR628651-51"/>
    </source>
</evidence>
<dbReference type="RefSeq" id="XP_069225184.1">
    <property type="nucleotide sequence ID" value="XM_069377856.1"/>
</dbReference>
<dbReference type="GO" id="GO:0006325">
    <property type="term" value="P:chromatin organization"/>
    <property type="evidence" value="ECO:0007669"/>
    <property type="project" value="UniProtKB-KW"/>
</dbReference>
<keyword evidence="8" id="KW-0234">DNA repair</keyword>
<evidence type="ECO:0000256" key="7">
    <source>
        <dbReference type="ARBA" id="ARBA00022853"/>
    </source>
</evidence>
<proteinExistence type="inferred from homology"/>
<dbReference type="SUPFAM" id="SSF57903">
    <property type="entry name" value="FYVE/PHD zinc finger"/>
    <property type="match status" value="1"/>
</dbReference>
<comment type="caution">
    <text evidence="19">The sequence shown here is derived from an EMBL/GenBank/DDBJ whole genome shotgun (WGS) entry which is preliminary data.</text>
</comment>
<dbReference type="GO" id="GO:0006355">
    <property type="term" value="P:regulation of DNA-templated transcription"/>
    <property type="evidence" value="ECO:0007669"/>
    <property type="project" value="TreeGrafter"/>
</dbReference>
<dbReference type="Pfam" id="PF12998">
    <property type="entry name" value="ING"/>
    <property type="match status" value="1"/>
</dbReference>
<evidence type="ECO:0000256" key="11">
    <source>
        <dbReference type="ARBA" id="ARBA00023306"/>
    </source>
</evidence>
<dbReference type="PANTHER" id="PTHR10333:SF100">
    <property type="entry name" value="CHROMATIN MODIFICATION-RELATED PROTEIN YNG2"/>
    <property type="match status" value="1"/>
</dbReference>
<dbReference type="Gene3D" id="6.10.140.1740">
    <property type="match status" value="1"/>
</dbReference>
<feature type="binding site" evidence="14">
    <location>
        <position position="369"/>
    </location>
    <ligand>
        <name>Zn(2+)</name>
        <dbReference type="ChEBI" id="CHEBI:29105"/>
        <label>2</label>
    </ligand>
</feature>
<comment type="subcellular location">
    <subcellularLocation>
        <location evidence="1 16">Nucleus</location>
    </subcellularLocation>
</comment>
<evidence type="ECO:0000256" key="3">
    <source>
        <dbReference type="ARBA" id="ARBA00022723"/>
    </source>
</evidence>
<comment type="similarity">
    <text evidence="2 16">Belongs to the ING family.</text>
</comment>
<feature type="binding site" evidence="14">
    <location>
        <position position="374"/>
    </location>
    <ligand>
        <name>Zn(2+)</name>
        <dbReference type="ChEBI" id="CHEBI:29105"/>
        <label>2</label>
    </ligand>
</feature>
<keyword evidence="5 15" id="KW-0863">Zinc-finger</keyword>
<sequence>MSLHMPEDAASVLEQFMHDVANTPAEVTHLLEEIQAKDQQILAYKDEINKRDAALQKWVRLNGGHVQNPKEEAFSKTINDCFDKCEILQAEKCGLSEKALIVLERQIKRLDVGLRHLTIREEFPADWNGPSMLSGSATGVSTPVGSGPLQSISGNIGSLGGTANIANAAQLRMAQSSAGARAGGTQTPVSAPRSVREGSSEANKRRRPNEIQLPKGPSNLKPPTAAGTPKATTPGPATSSSRAGSAQPSRPPANTKKVPAGAAPNRKPVPGTNSRTGKRSGRTSSKVKGDRRRQLARAGRDGTPSTNASVTDSEDGSASPTPSSLARTQADGAGDRGSDVEGEEDLDEGEDTTLYCFCQKVSFGDMVGCDNDNCKYQWFHWGCVGLKNEPAGEWLCPECRKLPKGDLAVSK</sequence>
<feature type="compositionally biased region" description="Polar residues" evidence="17">
    <location>
        <begin position="176"/>
        <end position="189"/>
    </location>
</feature>
<evidence type="ECO:0000256" key="15">
    <source>
        <dbReference type="PROSITE-ProRule" id="PRU00146"/>
    </source>
</evidence>
<evidence type="ECO:0000256" key="17">
    <source>
        <dbReference type="SAM" id="MobiDB-lite"/>
    </source>
</evidence>
<evidence type="ECO:0000256" key="8">
    <source>
        <dbReference type="ARBA" id="ARBA00023204"/>
    </source>
</evidence>
<evidence type="ECO:0000256" key="16">
    <source>
        <dbReference type="RuleBase" id="RU361213"/>
    </source>
</evidence>
<dbReference type="InterPro" id="IPR024610">
    <property type="entry name" value="ING_N_histone-binding"/>
</dbReference>
<dbReference type="GO" id="GO:0035267">
    <property type="term" value="C:NuA4 histone acetyltransferase complex"/>
    <property type="evidence" value="ECO:0007669"/>
    <property type="project" value="TreeGrafter"/>
</dbReference>
<reference evidence="19 20" key="1">
    <citation type="journal article" date="2020" name="Microbiol. Resour. Announc.">
        <title>Draft Genome Sequence of a Cladosporium Species Isolated from the Mesophotic Ascidian Didemnum maculosum.</title>
        <authorList>
            <person name="Gioti A."/>
            <person name="Siaperas R."/>
            <person name="Nikolaivits E."/>
            <person name="Le Goff G."/>
            <person name="Ouazzani J."/>
            <person name="Kotoulas G."/>
            <person name="Topakas E."/>
        </authorList>
    </citation>
    <scope>NUCLEOTIDE SEQUENCE [LARGE SCALE GENOMIC DNA]</scope>
    <source>
        <strain evidence="19 20">TM138-S3</strain>
    </source>
</reference>
<organism evidence="19 20">
    <name type="scientific">Cladosporium halotolerans</name>
    <dbReference type="NCBI Taxonomy" id="1052096"/>
    <lineage>
        <taxon>Eukaryota</taxon>
        <taxon>Fungi</taxon>
        <taxon>Dikarya</taxon>
        <taxon>Ascomycota</taxon>
        <taxon>Pezizomycotina</taxon>
        <taxon>Dothideomycetes</taxon>
        <taxon>Dothideomycetidae</taxon>
        <taxon>Cladosporiales</taxon>
        <taxon>Cladosporiaceae</taxon>
        <taxon>Cladosporium</taxon>
    </lineage>
</organism>
<keyword evidence="11" id="KW-0131">Cell cycle</keyword>
<evidence type="ECO:0000256" key="4">
    <source>
        <dbReference type="ARBA" id="ARBA00022763"/>
    </source>
</evidence>
<evidence type="ECO:0000259" key="18">
    <source>
        <dbReference type="PROSITE" id="PS50016"/>
    </source>
</evidence>
<dbReference type="PANTHER" id="PTHR10333">
    <property type="entry name" value="INHIBITOR OF GROWTH PROTEIN"/>
    <property type="match status" value="1"/>
</dbReference>
<feature type="binding site" evidence="14">
    <location>
        <position position="383"/>
    </location>
    <ligand>
        <name>Zn(2+)</name>
        <dbReference type="ChEBI" id="CHEBI:29105"/>
        <label>1</label>
    </ligand>
</feature>
<keyword evidence="7 16" id="KW-0156">Chromatin regulator</keyword>
<dbReference type="CDD" id="cd16858">
    <property type="entry name" value="ING_ING3_Yng2p"/>
    <property type="match status" value="1"/>
</dbReference>
<dbReference type="PROSITE" id="PS50016">
    <property type="entry name" value="ZF_PHD_2"/>
    <property type="match status" value="1"/>
</dbReference>
<dbReference type="PROSITE" id="PS01359">
    <property type="entry name" value="ZF_PHD_1"/>
    <property type="match status" value="1"/>
</dbReference>
<feature type="binding site" evidence="14">
    <location>
        <position position="396"/>
    </location>
    <ligand>
        <name>Zn(2+)</name>
        <dbReference type="ChEBI" id="CHEBI:29105"/>
        <label>2</label>
    </ligand>
</feature>
<dbReference type="InterPro" id="IPR001965">
    <property type="entry name" value="Znf_PHD"/>
</dbReference>
<feature type="binding site" evidence="14">
    <location>
        <position position="380"/>
    </location>
    <ligand>
        <name>Zn(2+)</name>
        <dbReference type="ChEBI" id="CHEBI:29105"/>
        <label>1</label>
    </ligand>
</feature>
<comment type="domain">
    <text evidence="16">The PHD-type zinc finger mediates the binding to H3K4me3.</text>
</comment>
<keyword evidence="4" id="KW-0227">DNA damage</keyword>
<dbReference type="InterPro" id="IPR011011">
    <property type="entry name" value="Znf_FYVE_PHD"/>
</dbReference>
<evidence type="ECO:0000256" key="5">
    <source>
        <dbReference type="ARBA" id="ARBA00022771"/>
    </source>
</evidence>
<dbReference type="Proteomes" id="UP000803884">
    <property type="component" value="Unassembled WGS sequence"/>
</dbReference>
<dbReference type="SMART" id="SM01408">
    <property type="entry name" value="ING"/>
    <property type="match status" value="1"/>
</dbReference>
<feature type="region of interest" description="Disordered" evidence="17">
    <location>
        <begin position="176"/>
        <end position="346"/>
    </location>
</feature>
<keyword evidence="6 14" id="KW-0862">Zinc</keyword>
<feature type="site" description="Histone H3K4me3 binding" evidence="13">
    <location>
        <position position="370"/>
    </location>
</feature>
<dbReference type="InterPro" id="IPR019786">
    <property type="entry name" value="Zinc_finger_PHD-type_CS"/>
</dbReference>